<name>A0A8S1P599_PARPR</name>
<evidence type="ECO:0000313" key="2">
    <source>
        <dbReference type="EMBL" id="CAD8098075.1"/>
    </source>
</evidence>
<keyword evidence="1" id="KW-0175">Coiled coil</keyword>
<sequence length="314" mass="38217">MIQISTNQEGEFVFDSKEQDYVLLDLNTLQDQLEQGRKNEIFDLLQQVMKSNEYQSQNEKVKSQIEWALQTVNEHLTEFYDLEQNIENQRYPEVHSANKMIDINIEKVKARVQFMSQQEKKNLMKTKSLERSMQQIYTCKYNKFYKEQLQQKYQLMQKEIIDRKRNEILQQRQKHFQIMQRTKGKLGQILQIKVEENKQLKDSIQLGLYQTMSELRSDNVKAYRRVKVMEQVQQEKLQLFWQNKQVIAKTNYKRKVEDAYLQNIQSQDRLMNLEQQENELMYRLQQTQQQYQMSSIKLENMKSKSYKDLRIMWS</sequence>
<proteinExistence type="predicted"/>
<organism evidence="2 3">
    <name type="scientific">Paramecium primaurelia</name>
    <dbReference type="NCBI Taxonomy" id="5886"/>
    <lineage>
        <taxon>Eukaryota</taxon>
        <taxon>Sar</taxon>
        <taxon>Alveolata</taxon>
        <taxon>Ciliophora</taxon>
        <taxon>Intramacronucleata</taxon>
        <taxon>Oligohymenophorea</taxon>
        <taxon>Peniculida</taxon>
        <taxon>Parameciidae</taxon>
        <taxon>Paramecium</taxon>
    </lineage>
</organism>
<evidence type="ECO:0000256" key="1">
    <source>
        <dbReference type="SAM" id="Coils"/>
    </source>
</evidence>
<gene>
    <name evidence="2" type="ORF">PPRIM_AZ9-3.1.T1060037</name>
</gene>
<dbReference type="AlphaFoldDB" id="A0A8S1P599"/>
<comment type="caution">
    <text evidence="2">The sequence shown here is derived from an EMBL/GenBank/DDBJ whole genome shotgun (WGS) entry which is preliminary data.</text>
</comment>
<evidence type="ECO:0000313" key="3">
    <source>
        <dbReference type="Proteomes" id="UP000688137"/>
    </source>
</evidence>
<protein>
    <submittedName>
        <fullName evidence="2">Uncharacterized protein</fullName>
    </submittedName>
</protein>
<feature type="coiled-coil region" evidence="1">
    <location>
        <begin position="256"/>
        <end position="304"/>
    </location>
</feature>
<keyword evidence="3" id="KW-1185">Reference proteome</keyword>
<reference evidence="2" key="1">
    <citation type="submission" date="2021-01" db="EMBL/GenBank/DDBJ databases">
        <authorList>
            <consortium name="Genoscope - CEA"/>
            <person name="William W."/>
        </authorList>
    </citation>
    <scope>NUCLEOTIDE SEQUENCE</scope>
</reference>
<dbReference type="Proteomes" id="UP000688137">
    <property type="component" value="Unassembled WGS sequence"/>
</dbReference>
<accession>A0A8S1P599</accession>
<dbReference type="EMBL" id="CAJJDM010000109">
    <property type="protein sequence ID" value="CAD8098075.1"/>
    <property type="molecule type" value="Genomic_DNA"/>
</dbReference>